<reference evidence="3 4" key="1">
    <citation type="journal article" date="2008" name="Int. J. Syst. Evol. Microbiol.">
        <title>Luteimonas marina sp. nov., isolated from seawater.</title>
        <authorList>
            <person name="Baik K.S."/>
            <person name="Park S.C."/>
            <person name="Kim M.S."/>
            <person name="Kim E.M."/>
            <person name="Park C."/>
            <person name="Chun J."/>
            <person name="Seong C.N."/>
        </authorList>
    </citation>
    <scope>NUCLEOTIDE SEQUENCE [LARGE SCALE GENOMIC DNA]</scope>
    <source>
        <strain evidence="3 4">FR1330</strain>
    </source>
</reference>
<dbReference type="Proteomes" id="UP000319980">
    <property type="component" value="Unassembled WGS sequence"/>
</dbReference>
<keyword evidence="1" id="KW-1133">Transmembrane helix</keyword>
<sequence length="156" mass="17020">MKTFPGASKRHQSGAVLYVALIMLILLALIGIIAMQVAGLQERMSANYQAGSMAFQNAESAARLQEGALEADVKAGRNPPTNVAPTNCSFLHDAQGWDDPDAPFVRRLDLCFSWGALDMPADEAERTDQIYQVTAYQRDRALFPSSESVVDTVFIP</sequence>
<dbReference type="AlphaFoldDB" id="A0A5C5U3S4"/>
<comment type="caution">
    <text evidence="3">The sequence shown here is derived from an EMBL/GenBank/DDBJ whole genome shotgun (WGS) entry which is preliminary data.</text>
</comment>
<dbReference type="OrthoDB" id="6026687at2"/>
<name>A0A5C5U3S4_9GAMM</name>
<proteinExistence type="predicted"/>
<evidence type="ECO:0000313" key="4">
    <source>
        <dbReference type="Proteomes" id="UP000319980"/>
    </source>
</evidence>
<evidence type="ECO:0000259" key="2">
    <source>
        <dbReference type="Pfam" id="PF14341"/>
    </source>
</evidence>
<protein>
    <submittedName>
        <fullName evidence="3">Protein PilX</fullName>
    </submittedName>
</protein>
<keyword evidence="1" id="KW-0472">Membrane</keyword>
<keyword evidence="4" id="KW-1185">Reference proteome</keyword>
<gene>
    <name evidence="3" type="ORF">FQY83_11525</name>
</gene>
<evidence type="ECO:0000313" key="3">
    <source>
        <dbReference type="EMBL" id="TWT20348.1"/>
    </source>
</evidence>
<feature type="transmembrane region" description="Helical" evidence="1">
    <location>
        <begin position="15"/>
        <end position="35"/>
    </location>
</feature>
<organism evidence="3 4">
    <name type="scientific">Luteimonas marina</name>
    <dbReference type="NCBI Taxonomy" id="488485"/>
    <lineage>
        <taxon>Bacteria</taxon>
        <taxon>Pseudomonadati</taxon>
        <taxon>Pseudomonadota</taxon>
        <taxon>Gammaproteobacteria</taxon>
        <taxon>Lysobacterales</taxon>
        <taxon>Lysobacteraceae</taxon>
        <taxon>Luteimonas</taxon>
    </lineage>
</organism>
<accession>A0A5C5U3S4</accession>
<evidence type="ECO:0000256" key="1">
    <source>
        <dbReference type="SAM" id="Phobius"/>
    </source>
</evidence>
<dbReference type="RefSeq" id="WP_146388083.1">
    <property type="nucleotide sequence ID" value="NZ_VOHK01000004.1"/>
</dbReference>
<dbReference type="Pfam" id="PF14341">
    <property type="entry name" value="PilX_N"/>
    <property type="match status" value="1"/>
</dbReference>
<feature type="domain" description="Type 4 fimbrial biogenesis protein PilX N-terminal" evidence="2">
    <location>
        <begin position="13"/>
        <end position="61"/>
    </location>
</feature>
<dbReference type="InterPro" id="IPR025746">
    <property type="entry name" value="PilX_N_dom"/>
</dbReference>
<keyword evidence="1" id="KW-0812">Transmembrane</keyword>
<dbReference type="EMBL" id="VOHK01000004">
    <property type="protein sequence ID" value="TWT20348.1"/>
    <property type="molecule type" value="Genomic_DNA"/>
</dbReference>